<reference evidence="2 3" key="1">
    <citation type="submission" date="2018-01" db="EMBL/GenBank/DDBJ databases">
        <title>Deinococcus koreensis sp. nov., a radiation-resistant bacterium isolated from river water.</title>
        <authorList>
            <person name="Choi A."/>
        </authorList>
    </citation>
    <scope>NUCLEOTIDE SEQUENCE [LARGE SCALE GENOMIC DNA]</scope>
    <source>
        <strain evidence="2 3">SJW1-2</strain>
    </source>
</reference>
<protein>
    <recommendedName>
        <fullName evidence="1">Bacterial transcriptional activator domain-containing protein</fullName>
    </recommendedName>
</protein>
<sequence>MSAWPTPTPSAPTFDLDELTQPPRCAAQLIGAPTWHQQGAVIPLARKAAALLAMLAFDGSATRVGTMALLWPETPEDTARNNLVQLRRKLRDLAGHEVVLGREVLSLSPLVPTDIVLDGPPLQVVPDGELLHGQRYDDCPDLELCVLEWRERLDTRRFWQLRSLSDWYERQGQLEAAVRHVTRWLRLDPCSEDAHGRLMRLYALSGNRHRAVQVYCALERTLRAHLDVAPLPATQRLLQSLLAGGDGLPA</sequence>
<dbReference type="InterPro" id="IPR011990">
    <property type="entry name" value="TPR-like_helical_dom_sf"/>
</dbReference>
<keyword evidence="3" id="KW-1185">Reference proteome</keyword>
<comment type="caution">
    <text evidence="2">The sequence shown here is derived from an EMBL/GenBank/DDBJ whole genome shotgun (WGS) entry which is preliminary data.</text>
</comment>
<evidence type="ECO:0000313" key="2">
    <source>
        <dbReference type="EMBL" id="PNY79544.1"/>
    </source>
</evidence>
<dbReference type="InterPro" id="IPR051677">
    <property type="entry name" value="AfsR-DnrI-RedD_regulator"/>
</dbReference>
<dbReference type="Gene3D" id="1.25.40.10">
    <property type="entry name" value="Tetratricopeptide repeat domain"/>
    <property type="match status" value="1"/>
</dbReference>
<dbReference type="AlphaFoldDB" id="A0A2K3USN0"/>
<dbReference type="InterPro" id="IPR036388">
    <property type="entry name" value="WH-like_DNA-bd_sf"/>
</dbReference>
<feature type="domain" description="Bacterial transcriptional activator" evidence="1">
    <location>
        <begin position="117"/>
        <end position="242"/>
    </location>
</feature>
<evidence type="ECO:0000313" key="3">
    <source>
        <dbReference type="Proteomes" id="UP000236379"/>
    </source>
</evidence>
<dbReference type="PANTHER" id="PTHR35807">
    <property type="entry name" value="TRANSCRIPTIONAL REGULATOR REDD-RELATED"/>
    <property type="match status" value="1"/>
</dbReference>
<dbReference type="RefSeq" id="WP_103314058.1">
    <property type="nucleotide sequence ID" value="NZ_PPPD01000003.1"/>
</dbReference>
<dbReference type="InterPro" id="IPR005158">
    <property type="entry name" value="BTAD"/>
</dbReference>
<dbReference type="Proteomes" id="UP000236379">
    <property type="component" value="Unassembled WGS sequence"/>
</dbReference>
<dbReference type="EMBL" id="PPPD01000003">
    <property type="protein sequence ID" value="PNY79544.1"/>
    <property type="molecule type" value="Genomic_DNA"/>
</dbReference>
<dbReference type="SMART" id="SM01043">
    <property type="entry name" value="BTAD"/>
    <property type="match status" value="1"/>
</dbReference>
<accession>A0A2K3USN0</accession>
<evidence type="ECO:0000259" key="1">
    <source>
        <dbReference type="SMART" id="SM01043"/>
    </source>
</evidence>
<dbReference type="Gene3D" id="1.10.10.10">
    <property type="entry name" value="Winged helix-like DNA-binding domain superfamily/Winged helix DNA-binding domain"/>
    <property type="match status" value="1"/>
</dbReference>
<organism evidence="2 3">
    <name type="scientific">Deinococcus koreensis</name>
    <dbReference type="NCBI Taxonomy" id="2054903"/>
    <lineage>
        <taxon>Bacteria</taxon>
        <taxon>Thermotogati</taxon>
        <taxon>Deinococcota</taxon>
        <taxon>Deinococci</taxon>
        <taxon>Deinococcales</taxon>
        <taxon>Deinococcaceae</taxon>
        <taxon>Deinococcus</taxon>
    </lineage>
</organism>
<dbReference type="Pfam" id="PF03704">
    <property type="entry name" value="BTAD"/>
    <property type="match status" value="1"/>
</dbReference>
<dbReference type="OrthoDB" id="74119at2"/>
<name>A0A2K3USN0_9DEIO</name>
<gene>
    <name evidence="2" type="ORF">CVO96_19150</name>
</gene>
<dbReference type="SUPFAM" id="SSF48452">
    <property type="entry name" value="TPR-like"/>
    <property type="match status" value="1"/>
</dbReference>
<proteinExistence type="predicted"/>